<dbReference type="EC" id="2.7.11.21" evidence="3"/>
<dbReference type="GO" id="GO:0007052">
    <property type="term" value="P:mitotic spindle organization"/>
    <property type="evidence" value="ECO:0007669"/>
    <property type="project" value="TreeGrafter"/>
</dbReference>
<dbReference type="PANTHER" id="PTHR24345">
    <property type="entry name" value="SERINE/THREONINE-PROTEIN KINASE PLK"/>
    <property type="match status" value="1"/>
</dbReference>
<dbReference type="InterPro" id="IPR008271">
    <property type="entry name" value="Ser/Thr_kinase_AS"/>
</dbReference>
<evidence type="ECO:0000256" key="10">
    <source>
        <dbReference type="ARBA" id="ARBA00022840"/>
    </source>
</evidence>
<dbReference type="InterPro" id="IPR000719">
    <property type="entry name" value="Prot_kinase_dom"/>
</dbReference>
<evidence type="ECO:0000256" key="6">
    <source>
        <dbReference type="ARBA" id="ARBA00022679"/>
    </source>
</evidence>
<proteinExistence type="predicted"/>
<dbReference type="GO" id="GO:0005813">
    <property type="term" value="C:centrosome"/>
    <property type="evidence" value="ECO:0007669"/>
    <property type="project" value="UniProtKB-SubCell"/>
</dbReference>
<keyword evidence="6" id="KW-0808">Transferase</keyword>
<evidence type="ECO:0000256" key="11">
    <source>
        <dbReference type="ARBA" id="ARBA00023212"/>
    </source>
</evidence>
<dbReference type="CDD" id="cd13117">
    <property type="entry name" value="POLO_box_2"/>
    <property type="match status" value="1"/>
</dbReference>
<dbReference type="PROSITE" id="PS50011">
    <property type="entry name" value="PROTEIN_KINASE_DOM"/>
    <property type="match status" value="1"/>
</dbReference>
<dbReference type="Proteomes" id="UP000625711">
    <property type="component" value="Unassembled WGS sequence"/>
</dbReference>
<keyword evidence="18" id="KW-1185">Reference proteome</keyword>
<dbReference type="GO" id="GO:0005524">
    <property type="term" value="F:ATP binding"/>
    <property type="evidence" value="ECO:0007669"/>
    <property type="project" value="UniProtKB-KW"/>
</dbReference>
<dbReference type="EMBL" id="JAACXV010000116">
    <property type="protein sequence ID" value="KAF7283355.1"/>
    <property type="molecule type" value="Genomic_DNA"/>
</dbReference>
<dbReference type="Gene3D" id="1.10.510.10">
    <property type="entry name" value="Transferase(Phosphotransferase) domain 1"/>
    <property type="match status" value="1"/>
</dbReference>
<evidence type="ECO:0000256" key="5">
    <source>
        <dbReference type="ARBA" id="ARBA00022527"/>
    </source>
</evidence>
<dbReference type="Gene3D" id="3.30.200.20">
    <property type="entry name" value="Phosphorylase Kinase, domain 1"/>
    <property type="match status" value="1"/>
</dbReference>
<dbReference type="Pfam" id="PF00659">
    <property type="entry name" value="POLO_box"/>
    <property type="match status" value="2"/>
</dbReference>
<dbReference type="CDD" id="cd13118">
    <property type="entry name" value="POLO_box_1"/>
    <property type="match status" value="1"/>
</dbReference>
<evidence type="ECO:0000313" key="18">
    <source>
        <dbReference type="Proteomes" id="UP000625711"/>
    </source>
</evidence>
<dbReference type="InterPro" id="IPR036947">
    <property type="entry name" value="POLO_box_dom_sf"/>
</dbReference>
<feature type="domain" description="Protein kinase" evidence="15">
    <location>
        <begin position="22"/>
        <end position="274"/>
    </location>
</feature>
<evidence type="ECO:0000256" key="13">
    <source>
        <dbReference type="ARBA" id="ARBA00047802"/>
    </source>
</evidence>
<comment type="catalytic activity">
    <reaction evidence="13">
        <text>L-threonyl-[protein] + ATP = O-phospho-L-threonyl-[protein] + ADP + H(+)</text>
        <dbReference type="Rhea" id="RHEA:46608"/>
        <dbReference type="Rhea" id="RHEA-COMP:11060"/>
        <dbReference type="Rhea" id="RHEA-COMP:11605"/>
        <dbReference type="ChEBI" id="CHEBI:15378"/>
        <dbReference type="ChEBI" id="CHEBI:30013"/>
        <dbReference type="ChEBI" id="CHEBI:30616"/>
        <dbReference type="ChEBI" id="CHEBI:61977"/>
        <dbReference type="ChEBI" id="CHEBI:456216"/>
        <dbReference type="EC" id="2.7.11.21"/>
    </reaction>
</comment>
<comment type="subcellular location">
    <subcellularLocation>
        <location evidence="2">Cytoplasm</location>
        <location evidence="2">Cytoskeleton</location>
        <location evidence="2">Microtubule organizing center</location>
        <location evidence="2">Centrosome</location>
    </subcellularLocation>
    <subcellularLocation>
        <location evidence="1">Nucleus</location>
    </subcellularLocation>
</comment>
<evidence type="ECO:0000259" key="15">
    <source>
        <dbReference type="PROSITE" id="PS50011"/>
    </source>
</evidence>
<dbReference type="GO" id="GO:0005737">
    <property type="term" value="C:cytoplasm"/>
    <property type="evidence" value="ECO:0007669"/>
    <property type="project" value="TreeGrafter"/>
</dbReference>
<dbReference type="PROSITE" id="PS50078">
    <property type="entry name" value="POLO_BOX"/>
    <property type="match status" value="2"/>
</dbReference>
<dbReference type="Pfam" id="PF00069">
    <property type="entry name" value="Pkinase"/>
    <property type="match status" value="1"/>
</dbReference>
<dbReference type="SMART" id="SM00220">
    <property type="entry name" value="S_TKc"/>
    <property type="match status" value="1"/>
</dbReference>
<evidence type="ECO:0000256" key="2">
    <source>
        <dbReference type="ARBA" id="ARBA00004300"/>
    </source>
</evidence>
<organism evidence="17 18">
    <name type="scientific">Rhynchophorus ferrugineus</name>
    <name type="common">Red palm weevil</name>
    <name type="synonym">Curculio ferrugineus</name>
    <dbReference type="NCBI Taxonomy" id="354439"/>
    <lineage>
        <taxon>Eukaryota</taxon>
        <taxon>Metazoa</taxon>
        <taxon>Ecdysozoa</taxon>
        <taxon>Arthropoda</taxon>
        <taxon>Hexapoda</taxon>
        <taxon>Insecta</taxon>
        <taxon>Pterygota</taxon>
        <taxon>Neoptera</taxon>
        <taxon>Endopterygota</taxon>
        <taxon>Coleoptera</taxon>
        <taxon>Polyphaga</taxon>
        <taxon>Cucujiformia</taxon>
        <taxon>Curculionidae</taxon>
        <taxon>Dryophthorinae</taxon>
        <taxon>Rhynchophorus</taxon>
    </lineage>
</organism>
<keyword evidence="12" id="KW-0539">Nucleus</keyword>
<reference evidence="17" key="1">
    <citation type="submission" date="2020-08" db="EMBL/GenBank/DDBJ databases">
        <title>Genome sequencing and assembly of the red palm weevil Rhynchophorus ferrugineus.</title>
        <authorList>
            <person name="Dias G.B."/>
            <person name="Bergman C.M."/>
            <person name="Manee M."/>
        </authorList>
    </citation>
    <scope>NUCLEOTIDE SEQUENCE</scope>
    <source>
        <strain evidence="17">AA-2017</strain>
        <tissue evidence="17">Whole larva</tissue>
    </source>
</reference>
<keyword evidence="5" id="KW-0723">Serine/threonine-protein kinase</keyword>
<dbReference type="Gene3D" id="3.30.1120.30">
    <property type="entry name" value="POLO box domain"/>
    <property type="match status" value="2"/>
</dbReference>
<sequence length="567" mass="65333">MSKEDDLQIPEVIYDPSAKIHYKKGRFFGKGGFAKCYEIINTQNSQSYAGKIVSKKLMVKQNQKEKMTQEIQIHASLNHVNIVGFHSFFEDSFNIYIVLELCKKRSMMELHKRRKALTEPETRYYMKQILSGVHYLHYHKIIHRDLKLGNLFLNDKLQVKIGDFGLAAKIEYDGERKKTLCGTPNYIAPEILNKKGHSYEVDIWSVGCIMYTLLVGKPPFETTSLKETYARIKKCEYKICTTLTPHAKHMIMIMLQSEPTRRPKIDQLIKHEFIINGYCPQSLPISCLTMAPRFDNVSMSMSNLRKTPLMEIHSNINGYSPQKHDSIAAGLAGVKVVKNEFDAKDNLRALKDYLQKIVKCKPILHKRVSDEMSDPAAQPTIWVSKWVDYSDKYGFGYQLSDESVGVMFNDTTRLVMLSNGINVQYVDKNGDESYMTIDSYPKQYEKKMKLLSYFSRYMREHLIKTGAGVVKELDSLSRTPHLHQWCRSTSGVLMQLNSGTLQMNFSDHTKIIMCPLMAAITYIDEDKSFLTFRFTTIEKYGCSAGLYEKIRYACEKICILLDTECTN</sequence>
<evidence type="ECO:0000256" key="14">
    <source>
        <dbReference type="ARBA" id="ARBA00048347"/>
    </source>
</evidence>
<dbReference type="SUPFAM" id="SSF56112">
    <property type="entry name" value="Protein kinase-like (PK-like)"/>
    <property type="match status" value="1"/>
</dbReference>
<feature type="domain" description="POLO box" evidence="16">
    <location>
        <begin position="481"/>
        <end position="562"/>
    </location>
</feature>
<dbReference type="FunFam" id="3.30.1120.30:FF:000001">
    <property type="entry name" value="Serine/threonine-protein kinase PLK"/>
    <property type="match status" value="1"/>
</dbReference>
<keyword evidence="10" id="KW-0067">ATP-binding</keyword>
<dbReference type="PANTHER" id="PTHR24345:SF93">
    <property type="entry name" value="SERINE_THREONINE-PROTEIN KINASE PLK1"/>
    <property type="match status" value="1"/>
</dbReference>
<dbReference type="InterPro" id="IPR011009">
    <property type="entry name" value="Kinase-like_dom_sf"/>
</dbReference>
<evidence type="ECO:0000256" key="9">
    <source>
        <dbReference type="ARBA" id="ARBA00022777"/>
    </source>
</evidence>
<name>A0A834IME3_RHYFE</name>
<evidence type="ECO:0000256" key="8">
    <source>
        <dbReference type="ARBA" id="ARBA00022741"/>
    </source>
</evidence>
<gene>
    <name evidence="17" type="ORF">GWI33_000864</name>
</gene>
<keyword evidence="8" id="KW-0547">Nucleotide-binding</keyword>
<evidence type="ECO:0000256" key="12">
    <source>
        <dbReference type="ARBA" id="ARBA00023242"/>
    </source>
</evidence>
<keyword evidence="7" id="KW-0677">Repeat</keyword>
<evidence type="ECO:0000256" key="7">
    <source>
        <dbReference type="ARBA" id="ARBA00022737"/>
    </source>
</evidence>
<protein>
    <recommendedName>
        <fullName evidence="3">polo kinase</fullName>
        <ecNumber evidence="3">2.7.11.21</ecNumber>
    </recommendedName>
</protein>
<accession>A0A834IME3</accession>
<keyword evidence="4" id="KW-0963">Cytoplasm</keyword>
<dbReference type="AlphaFoldDB" id="A0A834IME3"/>
<dbReference type="FunFam" id="1.10.510.10:FF:000727">
    <property type="entry name" value="Serine/threonine-protein kinase PLK"/>
    <property type="match status" value="1"/>
</dbReference>
<dbReference type="InterPro" id="IPR033701">
    <property type="entry name" value="POLO_box_1"/>
</dbReference>
<evidence type="ECO:0000259" key="16">
    <source>
        <dbReference type="PROSITE" id="PS50078"/>
    </source>
</evidence>
<dbReference type="SUPFAM" id="SSF82615">
    <property type="entry name" value="Polo-box domain"/>
    <property type="match status" value="2"/>
</dbReference>
<evidence type="ECO:0000313" key="17">
    <source>
        <dbReference type="EMBL" id="KAF7283355.1"/>
    </source>
</evidence>
<feature type="domain" description="POLO box" evidence="16">
    <location>
        <begin position="382"/>
        <end position="460"/>
    </location>
</feature>
<comment type="caution">
    <text evidence="17">The sequence shown here is derived from an EMBL/GenBank/DDBJ whole genome shotgun (WGS) entry which is preliminary data.</text>
</comment>
<evidence type="ECO:0000256" key="1">
    <source>
        <dbReference type="ARBA" id="ARBA00004123"/>
    </source>
</evidence>
<keyword evidence="9" id="KW-0418">Kinase</keyword>
<dbReference type="GO" id="GO:0000922">
    <property type="term" value="C:spindle pole"/>
    <property type="evidence" value="ECO:0007669"/>
    <property type="project" value="TreeGrafter"/>
</dbReference>
<dbReference type="GO" id="GO:0005634">
    <property type="term" value="C:nucleus"/>
    <property type="evidence" value="ECO:0007669"/>
    <property type="project" value="UniProtKB-SubCell"/>
</dbReference>
<keyword evidence="11" id="KW-0206">Cytoskeleton</keyword>
<dbReference type="InterPro" id="IPR033695">
    <property type="entry name" value="POLO_box_2"/>
</dbReference>
<dbReference type="PROSITE" id="PS00108">
    <property type="entry name" value="PROTEIN_KINASE_ST"/>
    <property type="match status" value="1"/>
</dbReference>
<dbReference type="InterPro" id="IPR000959">
    <property type="entry name" value="POLO_box_dom"/>
</dbReference>
<comment type="catalytic activity">
    <reaction evidence="14">
        <text>L-seryl-[protein] + ATP = O-phospho-L-seryl-[protein] + ADP + H(+)</text>
        <dbReference type="Rhea" id="RHEA:17989"/>
        <dbReference type="Rhea" id="RHEA-COMP:9863"/>
        <dbReference type="Rhea" id="RHEA-COMP:11604"/>
        <dbReference type="ChEBI" id="CHEBI:15378"/>
        <dbReference type="ChEBI" id="CHEBI:29999"/>
        <dbReference type="ChEBI" id="CHEBI:30616"/>
        <dbReference type="ChEBI" id="CHEBI:83421"/>
        <dbReference type="ChEBI" id="CHEBI:456216"/>
        <dbReference type="EC" id="2.7.11.21"/>
    </reaction>
</comment>
<dbReference type="CDD" id="cd14099">
    <property type="entry name" value="STKc_PLK"/>
    <property type="match status" value="1"/>
</dbReference>
<dbReference type="GO" id="GO:0004674">
    <property type="term" value="F:protein serine/threonine kinase activity"/>
    <property type="evidence" value="ECO:0007669"/>
    <property type="project" value="UniProtKB-KW"/>
</dbReference>
<evidence type="ECO:0000256" key="3">
    <source>
        <dbReference type="ARBA" id="ARBA00012424"/>
    </source>
</evidence>
<dbReference type="FunFam" id="3.30.200.20:FF:000284">
    <property type="entry name" value="Serine/threonine-protein kinase PLK"/>
    <property type="match status" value="1"/>
</dbReference>
<dbReference type="OrthoDB" id="408964at2759"/>
<evidence type="ECO:0000256" key="4">
    <source>
        <dbReference type="ARBA" id="ARBA00022490"/>
    </source>
</evidence>
<dbReference type="GO" id="GO:0000776">
    <property type="term" value="C:kinetochore"/>
    <property type="evidence" value="ECO:0007669"/>
    <property type="project" value="TreeGrafter"/>
</dbReference>